<dbReference type="AlphaFoldDB" id="A0A1H9KCV3"/>
<dbReference type="PANTHER" id="PTHR12131:SF1">
    <property type="entry name" value="ATP-DEPENDENT RNA HELICASE SUPV3L1, MITOCHONDRIAL-RELATED"/>
    <property type="match status" value="1"/>
</dbReference>
<dbReference type="InterPro" id="IPR050699">
    <property type="entry name" value="RNA-DNA_Helicase"/>
</dbReference>
<dbReference type="Gene3D" id="3.40.50.300">
    <property type="entry name" value="P-loop containing nucleotide triphosphate hydrolases"/>
    <property type="match status" value="2"/>
</dbReference>
<dbReference type="GO" id="GO:0005524">
    <property type="term" value="F:ATP binding"/>
    <property type="evidence" value="ECO:0007669"/>
    <property type="project" value="UniProtKB-KW"/>
</dbReference>
<keyword evidence="5" id="KW-0067">ATP-binding</keyword>
<gene>
    <name evidence="10" type="ORF">SAMN04487884_10112</name>
</gene>
<dbReference type="RefSeq" id="WP_081356875.1">
    <property type="nucleotide sequence ID" value="NZ_FOGJ01000001.1"/>
</dbReference>
<protein>
    <recommendedName>
        <fullName evidence="1">RNA helicase</fullName>
        <ecNumber evidence="1">3.6.4.13</ecNumber>
    </recommendedName>
</protein>
<evidence type="ECO:0000256" key="4">
    <source>
        <dbReference type="ARBA" id="ARBA00022806"/>
    </source>
</evidence>
<dbReference type="Proteomes" id="UP000182584">
    <property type="component" value="Unassembled WGS sequence"/>
</dbReference>
<dbReference type="OrthoDB" id="9807155at2"/>
<dbReference type="eggNOG" id="COG4581">
    <property type="taxonomic scope" value="Bacteria"/>
</dbReference>
<evidence type="ECO:0000256" key="2">
    <source>
        <dbReference type="ARBA" id="ARBA00022741"/>
    </source>
</evidence>
<dbReference type="CDD" id="cd17913">
    <property type="entry name" value="DEXQc_Suv3"/>
    <property type="match status" value="1"/>
</dbReference>
<evidence type="ECO:0000256" key="3">
    <source>
        <dbReference type="ARBA" id="ARBA00022801"/>
    </source>
</evidence>
<sequence>MKNIRGNADSSAIDRLLVEASDNNSNSSAPVDTKSQNGPSPDTKGTSSKKKRHKKKNKAGTPEQKLEKERFGKAVAYIERMDPSQIIMQDEELIDDLSKELVNFFKTQKVTYFKSEAPITADNYSVFLDQLEKKSMSILLNRHLRNALYGKMEDKIIASSKEVSDYIDSCTTPKQSLRIRKLIKSRVYNRVMDPCYNMISAPYSIKDIRDMLWYNPRYHDFEEAKRQEESAAELLTANILKEIPDYYPDLYPAARRMKRHFILHIGPTNSGKTYDSIQALERAAVGIYLGPLRLLAHEVYEKLTADGVPCRMKTGEEDICPDIRDHQASTIEMLDTAKHYNVAVIDEIQMIADRQRGRMWTAAILGVCADEVHLCGAPESRDIAIKLIEDCGDSYEVITHERATQLVVEKDHFSFPDDVQNKDALIVFSKRNVLACAAELQGIGISCSIIYGALPYDVRKEEVRKFTDGETSVVVATDAIGMGMNLPIRRVVFLESEKFDGMTKRPLRTEEILQIGGRAGRRGLYDIGYVNAEFRKNLIRNAFKSAPEPIEKVALPFPESLLGLDGSLSDIFTRWGAIQQKNDAFNQTDLSVEIKLCRFLEQKTDDKELIYKFITMPFDEDNINLFMIWEEMADCEIEHDIFDYRRFIPEVLNTSYNAEDLSFLEENYQVCDLLCYYLTRFGLPEEYEEVSEARSDIAVKIMEVLSKQELVKRKCRSCGKQIKWNSPYNICSECYEKHMRSPFYGGY</sequence>
<keyword evidence="2" id="KW-0547">Nucleotide-binding</keyword>
<dbReference type="InterPro" id="IPR044774">
    <property type="entry name" value="Suv3_DEXQc"/>
</dbReference>
<dbReference type="EMBL" id="FOGJ01000001">
    <property type="protein sequence ID" value="SEQ96980.1"/>
    <property type="molecule type" value="Genomic_DNA"/>
</dbReference>
<evidence type="ECO:0000259" key="9">
    <source>
        <dbReference type="PROSITE" id="PS51194"/>
    </source>
</evidence>
<keyword evidence="4 10" id="KW-0347">Helicase</keyword>
<keyword evidence="6" id="KW-0809">Transit peptide</keyword>
<dbReference type="GO" id="GO:0016787">
    <property type="term" value="F:hydrolase activity"/>
    <property type="evidence" value="ECO:0007669"/>
    <property type="project" value="UniProtKB-KW"/>
</dbReference>
<dbReference type="PROSITE" id="PS51194">
    <property type="entry name" value="HELICASE_CTER"/>
    <property type="match status" value="1"/>
</dbReference>
<dbReference type="PANTHER" id="PTHR12131">
    <property type="entry name" value="ATP-DEPENDENT RNA AND DNA HELICASE"/>
    <property type="match status" value="1"/>
</dbReference>
<evidence type="ECO:0000313" key="11">
    <source>
        <dbReference type="Proteomes" id="UP000182584"/>
    </source>
</evidence>
<feature type="compositionally biased region" description="Basic residues" evidence="8">
    <location>
        <begin position="47"/>
        <end position="58"/>
    </location>
</feature>
<dbReference type="SUPFAM" id="SSF52540">
    <property type="entry name" value="P-loop containing nucleoside triphosphate hydrolases"/>
    <property type="match status" value="1"/>
</dbReference>
<comment type="catalytic activity">
    <reaction evidence="7">
        <text>ATP + H2O = ADP + phosphate + H(+)</text>
        <dbReference type="Rhea" id="RHEA:13065"/>
        <dbReference type="ChEBI" id="CHEBI:15377"/>
        <dbReference type="ChEBI" id="CHEBI:15378"/>
        <dbReference type="ChEBI" id="CHEBI:30616"/>
        <dbReference type="ChEBI" id="CHEBI:43474"/>
        <dbReference type="ChEBI" id="CHEBI:456216"/>
        <dbReference type="EC" id="3.6.4.13"/>
    </reaction>
</comment>
<evidence type="ECO:0000256" key="7">
    <source>
        <dbReference type="ARBA" id="ARBA00047984"/>
    </source>
</evidence>
<dbReference type="InterPro" id="IPR001650">
    <property type="entry name" value="Helicase_C-like"/>
</dbReference>
<evidence type="ECO:0000256" key="5">
    <source>
        <dbReference type="ARBA" id="ARBA00022840"/>
    </source>
</evidence>
<feature type="region of interest" description="Disordered" evidence="8">
    <location>
        <begin position="1"/>
        <end position="66"/>
    </location>
</feature>
<accession>A0A1H9KCV3</accession>
<feature type="domain" description="Helicase C-terminal" evidence="9">
    <location>
        <begin position="402"/>
        <end position="554"/>
    </location>
</feature>
<organism evidence="10 11">
    <name type="scientific">Butyrivibrio fibrisolvens</name>
    <dbReference type="NCBI Taxonomy" id="831"/>
    <lineage>
        <taxon>Bacteria</taxon>
        <taxon>Bacillati</taxon>
        <taxon>Bacillota</taxon>
        <taxon>Clostridia</taxon>
        <taxon>Lachnospirales</taxon>
        <taxon>Lachnospiraceae</taxon>
        <taxon>Butyrivibrio</taxon>
    </lineage>
</organism>
<keyword evidence="3" id="KW-0378">Hydrolase</keyword>
<feature type="compositionally biased region" description="Polar residues" evidence="8">
    <location>
        <begin position="21"/>
        <end position="46"/>
    </location>
</feature>
<dbReference type="EC" id="3.6.4.13" evidence="1"/>
<evidence type="ECO:0000256" key="6">
    <source>
        <dbReference type="ARBA" id="ARBA00022946"/>
    </source>
</evidence>
<evidence type="ECO:0000256" key="1">
    <source>
        <dbReference type="ARBA" id="ARBA00012552"/>
    </source>
</evidence>
<proteinExistence type="predicted"/>
<dbReference type="GO" id="GO:0003724">
    <property type="term" value="F:RNA helicase activity"/>
    <property type="evidence" value="ECO:0007669"/>
    <property type="project" value="UniProtKB-EC"/>
</dbReference>
<reference evidence="10 11" key="1">
    <citation type="submission" date="2016-10" db="EMBL/GenBank/DDBJ databases">
        <authorList>
            <person name="de Groot N.N."/>
        </authorList>
    </citation>
    <scope>NUCLEOTIDE SEQUENCE [LARGE SCALE GENOMIC DNA]</scope>
    <source>
        <strain evidence="10 11">AR40</strain>
    </source>
</reference>
<dbReference type="Pfam" id="PF00271">
    <property type="entry name" value="Helicase_C"/>
    <property type="match status" value="1"/>
</dbReference>
<dbReference type="Pfam" id="PF22527">
    <property type="entry name" value="DEXQc_Suv3"/>
    <property type="match status" value="1"/>
</dbReference>
<evidence type="ECO:0000313" key="10">
    <source>
        <dbReference type="EMBL" id="SEQ96980.1"/>
    </source>
</evidence>
<name>A0A1H9KCV3_BUTFI</name>
<dbReference type="InterPro" id="IPR027417">
    <property type="entry name" value="P-loop_NTPase"/>
</dbReference>
<dbReference type="SMART" id="SM00490">
    <property type="entry name" value="HELICc"/>
    <property type="match status" value="1"/>
</dbReference>
<evidence type="ECO:0000256" key="8">
    <source>
        <dbReference type="SAM" id="MobiDB-lite"/>
    </source>
</evidence>
<dbReference type="InterPro" id="IPR055206">
    <property type="entry name" value="DEXQc_SUV3"/>
</dbReference>